<evidence type="ECO:0000313" key="2">
    <source>
        <dbReference type="Proteomes" id="UP001412067"/>
    </source>
</evidence>
<dbReference type="PANTHER" id="PTHR31696:SF3">
    <property type="entry name" value="OS09G0463600 PROTEIN"/>
    <property type="match status" value="1"/>
</dbReference>
<sequence length="231" mass="25636">MPPMSDTPWLTSLLRPSADDDKPPRSKPAGGGVGRLFRMLKLLPALSSGCKMAALLNRPGRPFLADHATIATLFGSRKGRVTLAVHDDTRSPPVFLIELPILTACLHREMASGVMRLALESETRTQRKKIMEEYVWAVYCNGRKFGYSIRRKHAQASDDERRVMQLLRGVSMGAGVLPCSSEKEAAVDGEMTYMRARFEKVVGSKDSLALYMINPDETGEPELSIFLVRVK</sequence>
<name>A0ABR2N2R4_9ASPA</name>
<organism evidence="1 2">
    <name type="scientific">Platanthera guangdongensis</name>
    <dbReference type="NCBI Taxonomy" id="2320717"/>
    <lineage>
        <taxon>Eukaryota</taxon>
        <taxon>Viridiplantae</taxon>
        <taxon>Streptophyta</taxon>
        <taxon>Embryophyta</taxon>
        <taxon>Tracheophyta</taxon>
        <taxon>Spermatophyta</taxon>
        <taxon>Magnoliopsida</taxon>
        <taxon>Liliopsida</taxon>
        <taxon>Asparagales</taxon>
        <taxon>Orchidaceae</taxon>
        <taxon>Orchidoideae</taxon>
        <taxon>Orchideae</taxon>
        <taxon>Orchidinae</taxon>
        <taxon>Platanthera</taxon>
    </lineage>
</organism>
<dbReference type="NCBIfam" id="TIGR01570">
    <property type="entry name" value="A_thal_3588"/>
    <property type="match status" value="1"/>
</dbReference>
<dbReference type="Proteomes" id="UP001412067">
    <property type="component" value="Unassembled WGS sequence"/>
</dbReference>
<dbReference type="EMBL" id="JBBWWR010000001">
    <property type="protein sequence ID" value="KAK8970797.1"/>
    <property type="molecule type" value="Genomic_DNA"/>
</dbReference>
<accession>A0ABR2N2R4</accession>
<keyword evidence="2" id="KW-1185">Reference proteome</keyword>
<dbReference type="PANTHER" id="PTHR31696">
    <property type="entry name" value="PROTEIN MIZU-KUSSEI 1"/>
    <property type="match status" value="1"/>
</dbReference>
<proteinExistence type="predicted"/>
<comment type="caution">
    <text evidence="1">The sequence shown here is derived from an EMBL/GenBank/DDBJ whole genome shotgun (WGS) entry which is preliminary data.</text>
</comment>
<protein>
    <recommendedName>
        <fullName evidence="3">Protein MIZU-KUSSEI 1</fullName>
    </recommendedName>
</protein>
<reference evidence="1 2" key="1">
    <citation type="journal article" date="2022" name="Nat. Plants">
        <title>Genomes of leafy and leafless Platanthera orchids illuminate the evolution of mycoheterotrophy.</title>
        <authorList>
            <person name="Li M.H."/>
            <person name="Liu K.W."/>
            <person name="Li Z."/>
            <person name="Lu H.C."/>
            <person name="Ye Q.L."/>
            <person name="Zhang D."/>
            <person name="Wang J.Y."/>
            <person name="Li Y.F."/>
            <person name="Zhong Z.M."/>
            <person name="Liu X."/>
            <person name="Yu X."/>
            <person name="Liu D.K."/>
            <person name="Tu X.D."/>
            <person name="Liu B."/>
            <person name="Hao Y."/>
            <person name="Liao X.Y."/>
            <person name="Jiang Y.T."/>
            <person name="Sun W.H."/>
            <person name="Chen J."/>
            <person name="Chen Y.Q."/>
            <person name="Ai Y."/>
            <person name="Zhai J.W."/>
            <person name="Wu S.S."/>
            <person name="Zhou Z."/>
            <person name="Hsiao Y.Y."/>
            <person name="Wu W.L."/>
            <person name="Chen Y.Y."/>
            <person name="Lin Y.F."/>
            <person name="Hsu J.L."/>
            <person name="Li C.Y."/>
            <person name="Wang Z.W."/>
            <person name="Zhao X."/>
            <person name="Zhong W.Y."/>
            <person name="Ma X.K."/>
            <person name="Ma L."/>
            <person name="Huang J."/>
            <person name="Chen G.Z."/>
            <person name="Huang M.Z."/>
            <person name="Huang L."/>
            <person name="Peng D.H."/>
            <person name="Luo Y.B."/>
            <person name="Zou S.Q."/>
            <person name="Chen S.P."/>
            <person name="Lan S."/>
            <person name="Tsai W.C."/>
            <person name="Van de Peer Y."/>
            <person name="Liu Z.J."/>
        </authorList>
    </citation>
    <scope>NUCLEOTIDE SEQUENCE [LARGE SCALE GENOMIC DNA]</scope>
    <source>
        <strain evidence="1">Lor288</strain>
    </source>
</reference>
<evidence type="ECO:0008006" key="3">
    <source>
        <dbReference type="Google" id="ProtNLM"/>
    </source>
</evidence>
<gene>
    <name evidence="1" type="ORF">KSP40_PGU012659</name>
</gene>
<dbReference type="InterPro" id="IPR006460">
    <property type="entry name" value="MIZ1-like_pln"/>
</dbReference>
<evidence type="ECO:0000313" key="1">
    <source>
        <dbReference type="EMBL" id="KAK8970797.1"/>
    </source>
</evidence>
<dbReference type="Pfam" id="PF04759">
    <property type="entry name" value="DUF617"/>
    <property type="match status" value="1"/>
</dbReference>